<dbReference type="PRINTS" id="PR00169">
    <property type="entry name" value="KCHANNEL"/>
</dbReference>
<dbReference type="GO" id="GO:0005249">
    <property type="term" value="F:voltage-gated potassium channel activity"/>
    <property type="evidence" value="ECO:0007669"/>
    <property type="project" value="InterPro"/>
</dbReference>
<evidence type="ECO:0000256" key="4">
    <source>
        <dbReference type="ARBA" id="ARBA00022692"/>
    </source>
</evidence>
<evidence type="ECO:0000256" key="6">
    <source>
        <dbReference type="ARBA" id="ARBA00022882"/>
    </source>
</evidence>
<keyword evidence="10 13" id="KW-0472">Membrane</keyword>
<evidence type="ECO:0000256" key="2">
    <source>
        <dbReference type="ARBA" id="ARBA00022448"/>
    </source>
</evidence>
<keyword evidence="8 13" id="KW-1133">Transmembrane helix</keyword>
<protein>
    <submittedName>
        <fullName evidence="16">Potassium voltage-gated channel subfamily D member 2</fullName>
    </submittedName>
</protein>
<keyword evidence="7" id="KW-0630">Potassium</keyword>
<dbReference type="EMBL" id="CAMXCT020006584">
    <property type="protein sequence ID" value="CAL1169808.1"/>
    <property type="molecule type" value="Genomic_DNA"/>
</dbReference>
<sequence>MATAVAVAGSDARTGRGMMEEPVGIARWKTFSLDGHHYYYDESRKLQEAHAPCMPPKEMTFNLMFFRHVFDHLAKTSGSGSRVSVVALRNMSARLMEKMQVTDPMNIDFFGDIAKKKCTWNDVCKSLLAVGHPRVSLTPTERLFVTLEAEDSSHIAKVWFYIVMTVTIANVSVFIWPKLLLDAFDVIHISDTDAWSLYFKDACMTVFTLDYLLKMACAPFVRLEVVEPCVEYFDIHSWTYRPMSRWERFTHAFKESSNVIDLLAVLPWWCDLIFVHFLPAASFLRILRLARVFRIFKSVRHLDMMQVLGMTLWKSMGMVVIVFTMITIIGLIAACVLQQVERDAKAFDSVLGSWYWTFCRLIGMKDTPHHQGTVTSYWGIAILGCTLTLKGVLWIVPIERIKQIFSKEYADVVQGKNLQAEVVKDVKQIFEDTHEDVEHIVREGPAKYVCAILSIDTKAGSLQGCVPLPISRNSPFDNTGSEMRIKLESIDVKDAWFAKVKIKWTPTDGMEDLPSGQLLVGIAGSKLPAYASEARIEVLVGSDQTQEKKLTLDLGKSREDVSFDIQWLGRKSDEIKKSVSTIGHHVKDLDDFQVQVLQMLREQEDMLQNQMKQIASQSEELAALKLQKAK</sequence>
<keyword evidence="4 13" id="KW-0812">Transmembrane</keyword>
<dbReference type="Proteomes" id="UP001152797">
    <property type="component" value="Unassembled WGS sequence"/>
</dbReference>
<dbReference type="Gene3D" id="1.20.120.350">
    <property type="entry name" value="Voltage-gated potassium channels. Chain C"/>
    <property type="match status" value="1"/>
</dbReference>
<evidence type="ECO:0000256" key="13">
    <source>
        <dbReference type="SAM" id="Phobius"/>
    </source>
</evidence>
<feature type="domain" description="Ion transport" evidence="14">
    <location>
        <begin position="157"/>
        <end position="380"/>
    </location>
</feature>
<keyword evidence="3" id="KW-0633">Potassium transport</keyword>
<organism evidence="15">
    <name type="scientific">Cladocopium goreaui</name>
    <dbReference type="NCBI Taxonomy" id="2562237"/>
    <lineage>
        <taxon>Eukaryota</taxon>
        <taxon>Sar</taxon>
        <taxon>Alveolata</taxon>
        <taxon>Dinophyceae</taxon>
        <taxon>Suessiales</taxon>
        <taxon>Symbiodiniaceae</taxon>
        <taxon>Cladocopium</taxon>
    </lineage>
</organism>
<dbReference type="PANTHER" id="PTHR11537">
    <property type="entry name" value="VOLTAGE-GATED POTASSIUM CHANNEL"/>
    <property type="match status" value="1"/>
</dbReference>
<comment type="subcellular location">
    <subcellularLocation>
        <location evidence="1">Membrane</location>
        <topology evidence="1">Multi-pass membrane protein</topology>
    </subcellularLocation>
</comment>
<comment type="caution">
    <text evidence="15">The sequence shown here is derived from an EMBL/GenBank/DDBJ whole genome shotgun (WGS) entry which is preliminary data.</text>
</comment>
<feature type="transmembrane region" description="Helical" evidence="13">
    <location>
        <begin position="266"/>
        <end position="287"/>
    </location>
</feature>
<evidence type="ECO:0000313" key="17">
    <source>
        <dbReference type="Proteomes" id="UP001152797"/>
    </source>
</evidence>
<dbReference type="InterPro" id="IPR005821">
    <property type="entry name" value="Ion_trans_dom"/>
</dbReference>
<dbReference type="InterPro" id="IPR028325">
    <property type="entry name" value="VG_K_chnl"/>
</dbReference>
<dbReference type="GO" id="GO:0008076">
    <property type="term" value="C:voltage-gated potassium channel complex"/>
    <property type="evidence" value="ECO:0007669"/>
    <property type="project" value="InterPro"/>
</dbReference>
<keyword evidence="9" id="KW-0406">Ion transport</keyword>
<name>A0A9P1DUS0_9DINO</name>
<keyword evidence="5" id="KW-0631">Potassium channel</keyword>
<dbReference type="EMBL" id="CAMXCT010006584">
    <property type="protein sequence ID" value="CAI4016433.1"/>
    <property type="molecule type" value="Genomic_DNA"/>
</dbReference>
<reference evidence="15" key="1">
    <citation type="submission" date="2022-10" db="EMBL/GenBank/DDBJ databases">
        <authorList>
            <person name="Chen Y."/>
            <person name="Dougan E. K."/>
            <person name="Chan C."/>
            <person name="Rhodes N."/>
            <person name="Thang M."/>
        </authorList>
    </citation>
    <scope>NUCLEOTIDE SEQUENCE</scope>
</reference>
<evidence type="ECO:0000256" key="10">
    <source>
        <dbReference type="ARBA" id="ARBA00023136"/>
    </source>
</evidence>
<keyword evidence="12" id="KW-0175">Coiled coil</keyword>
<evidence type="ECO:0000256" key="5">
    <source>
        <dbReference type="ARBA" id="ARBA00022826"/>
    </source>
</evidence>
<feature type="transmembrane region" description="Helical" evidence="13">
    <location>
        <begin position="158"/>
        <end position="176"/>
    </location>
</feature>
<feature type="transmembrane region" description="Helical" evidence="13">
    <location>
        <begin position="307"/>
        <end position="333"/>
    </location>
</feature>
<evidence type="ECO:0000256" key="8">
    <source>
        <dbReference type="ARBA" id="ARBA00022989"/>
    </source>
</evidence>
<keyword evidence="2" id="KW-0813">Transport</keyword>
<evidence type="ECO:0000259" key="14">
    <source>
        <dbReference type="Pfam" id="PF00520"/>
    </source>
</evidence>
<dbReference type="SUPFAM" id="SSF81324">
    <property type="entry name" value="Voltage-gated potassium channels"/>
    <property type="match status" value="1"/>
</dbReference>
<dbReference type="OrthoDB" id="433309at2759"/>
<dbReference type="GO" id="GO:0001508">
    <property type="term" value="P:action potential"/>
    <property type="evidence" value="ECO:0007669"/>
    <property type="project" value="TreeGrafter"/>
</dbReference>
<evidence type="ECO:0000256" key="12">
    <source>
        <dbReference type="SAM" id="Coils"/>
    </source>
</evidence>
<evidence type="ECO:0000256" key="9">
    <source>
        <dbReference type="ARBA" id="ARBA00023065"/>
    </source>
</evidence>
<evidence type="ECO:0000313" key="15">
    <source>
        <dbReference type="EMBL" id="CAI4016433.1"/>
    </source>
</evidence>
<dbReference type="AlphaFoldDB" id="A0A9P1DUS0"/>
<dbReference type="PANTHER" id="PTHR11537:SF254">
    <property type="entry name" value="POTASSIUM VOLTAGE-GATED CHANNEL PROTEIN SHAB"/>
    <property type="match status" value="1"/>
</dbReference>
<gene>
    <name evidence="15" type="ORF">C1SCF055_LOCUS41178</name>
</gene>
<keyword evidence="6" id="KW-0851">Voltage-gated channel</keyword>
<dbReference type="InterPro" id="IPR027359">
    <property type="entry name" value="Volt_channel_dom_sf"/>
</dbReference>
<proteinExistence type="predicted"/>
<evidence type="ECO:0000256" key="1">
    <source>
        <dbReference type="ARBA" id="ARBA00004141"/>
    </source>
</evidence>
<feature type="transmembrane region" description="Helical" evidence="13">
    <location>
        <begin position="377"/>
        <end position="396"/>
    </location>
</feature>
<accession>A0A9P1DUS0</accession>
<evidence type="ECO:0000256" key="3">
    <source>
        <dbReference type="ARBA" id="ARBA00022538"/>
    </source>
</evidence>
<feature type="coiled-coil region" evidence="12">
    <location>
        <begin position="597"/>
        <end position="627"/>
    </location>
</feature>
<evidence type="ECO:0000313" key="16">
    <source>
        <dbReference type="EMBL" id="CAL4803745.1"/>
    </source>
</evidence>
<dbReference type="Pfam" id="PF00520">
    <property type="entry name" value="Ion_trans"/>
    <property type="match status" value="1"/>
</dbReference>
<reference evidence="16 17" key="2">
    <citation type="submission" date="2024-05" db="EMBL/GenBank/DDBJ databases">
        <authorList>
            <person name="Chen Y."/>
            <person name="Shah S."/>
            <person name="Dougan E. K."/>
            <person name="Thang M."/>
            <person name="Chan C."/>
        </authorList>
    </citation>
    <scope>NUCLEOTIDE SEQUENCE [LARGE SCALE GENOMIC DNA]</scope>
</reference>
<keyword evidence="11" id="KW-0407">Ion channel</keyword>
<evidence type="ECO:0000256" key="11">
    <source>
        <dbReference type="ARBA" id="ARBA00023303"/>
    </source>
</evidence>
<evidence type="ECO:0000256" key="7">
    <source>
        <dbReference type="ARBA" id="ARBA00022958"/>
    </source>
</evidence>
<keyword evidence="17" id="KW-1185">Reference proteome</keyword>
<dbReference type="EMBL" id="CAMXCT030006584">
    <property type="protein sequence ID" value="CAL4803745.1"/>
    <property type="molecule type" value="Genomic_DNA"/>
</dbReference>